<evidence type="ECO:0000313" key="1">
    <source>
        <dbReference type="EMBL" id="EUA76364.1"/>
    </source>
</evidence>
<comment type="caution">
    <text evidence="1">The sequence shown here is derived from an EMBL/GenBank/DDBJ whole genome shotgun (WGS) entry which is preliminary data.</text>
</comment>
<gene>
    <name evidence="1" type="ORF">I553_7401</name>
</gene>
<reference evidence="1" key="1">
    <citation type="submission" date="2014-01" db="EMBL/GenBank/DDBJ databases">
        <authorList>
            <person name="Brown-Elliot B."/>
            <person name="Wallace R."/>
            <person name="Lenaerts A."/>
            <person name="Ordway D."/>
            <person name="DeGroote M.A."/>
            <person name="Parker T."/>
            <person name="Sizemore C."/>
            <person name="Tallon L.J."/>
            <person name="Sadzewicz L.K."/>
            <person name="Sengamalay N."/>
            <person name="Fraser C.M."/>
            <person name="Hine E."/>
            <person name="Shefchek K.A."/>
            <person name="Das S.P."/>
            <person name="Tettelin H."/>
        </authorList>
    </citation>
    <scope>NUCLEOTIDE SEQUENCE [LARGE SCALE GENOMIC DNA]</scope>
    <source>
        <strain evidence="1">4042</strain>
    </source>
</reference>
<protein>
    <submittedName>
        <fullName evidence="1">Antar domain protein</fullName>
    </submittedName>
</protein>
<proteinExistence type="predicted"/>
<organism evidence="1">
    <name type="scientific">Mycobacterium xenopi 4042</name>
    <dbReference type="NCBI Taxonomy" id="1299334"/>
    <lineage>
        <taxon>Bacteria</taxon>
        <taxon>Bacillati</taxon>
        <taxon>Actinomycetota</taxon>
        <taxon>Actinomycetes</taxon>
        <taxon>Mycobacteriales</taxon>
        <taxon>Mycobacteriaceae</taxon>
        <taxon>Mycobacterium</taxon>
    </lineage>
</organism>
<dbReference type="EMBL" id="JAOB01000006">
    <property type="protein sequence ID" value="EUA76364.1"/>
    <property type="molecule type" value="Genomic_DNA"/>
</dbReference>
<dbReference type="AlphaFoldDB" id="X8E718"/>
<name>X8E718_MYCXE</name>
<accession>X8E718</accession>
<dbReference type="PATRIC" id="fig|1299334.3.peg.429"/>
<sequence>MDTPTRFLSLEDGGAQPGWTPPLTGGWSEHLGWFSFYFGDGRWVWSPQVEQMHGYRPGRQFQPQNWCCPMFIPTI</sequence>